<evidence type="ECO:0000256" key="3">
    <source>
        <dbReference type="ARBA" id="ARBA00022989"/>
    </source>
</evidence>
<feature type="transmembrane region" description="Helical" evidence="7">
    <location>
        <begin position="12"/>
        <end position="35"/>
    </location>
</feature>
<keyword evidence="10" id="KW-1185">Reference proteome</keyword>
<evidence type="ECO:0000313" key="9">
    <source>
        <dbReference type="EMBL" id="KAK2589500.1"/>
    </source>
</evidence>
<evidence type="ECO:0000256" key="7">
    <source>
        <dbReference type="SAM" id="Phobius"/>
    </source>
</evidence>
<evidence type="ECO:0000256" key="4">
    <source>
        <dbReference type="ARBA" id="ARBA00023136"/>
    </source>
</evidence>
<name>A0AAJ0FUG8_9HYPO</name>
<feature type="region of interest" description="Disordered" evidence="6">
    <location>
        <begin position="322"/>
        <end position="342"/>
    </location>
</feature>
<feature type="domain" description="Rhodopsin" evidence="8">
    <location>
        <begin position="35"/>
        <end position="270"/>
    </location>
</feature>
<feature type="compositionally biased region" description="Low complexity" evidence="6">
    <location>
        <begin position="330"/>
        <end position="342"/>
    </location>
</feature>
<sequence>MRSYEPSTDQLAPHAVSAVAILVVFLVMTLLFTVLRFHSRWTSARQFFATDWVLLAAEVVYIIYTVISFVSLLKGGVGHHVEQLGPGRIQLILKLLIVIQITYAVCMALLKVSICLLYVRIFPQRWIKICSYGIILLSASWALYTILLGLLICRPIAALWEPKSGTCGDENAGYSSVSAVELVIDVFIILLPLPVVWRLNMTTVSKIATTSLFCLGLITIVVTGVRLHTILNLNFADFSYTAVELYNLTVVELGVAVMVTCGMGLRPLVEKLLAARHWRSWHSSGKATNASDGKEEDYSMATVLTARSHPADFETLPDTTAGEEKAHLTQSQSSSAKVSAGSRLHVDHDATAGQAITVSREFVVERENV</sequence>
<accession>A0AAJ0FUG8</accession>
<gene>
    <name evidence="9" type="ORF">QQS21_012821</name>
</gene>
<dbReference type="PANTHER" id="PTHR33048">
    <property type="entry name" value="PTH11-LIKE INTEGRAL MEMBRANE PROTEIN (AFU_ORTHOLOGUE AFUA_5G11245)"/>
    <property type="match status" value="1"/>
</dbReference>
<feature type="transmembrane region" description="Helical" evidence="7">
    <location>
        <begin position="207"/>
        <end position="225"/>
    </location>
</feature>
<comment type="caution">
    <text evidence="9">The sequence shown here is derived from an EMBL/GenBank/DDBJ whole genome shotgun (WGS) entry which is preliminary data.</text>
</comment>
<feature type="transmembrane region" description="Helical" evidence="7">
    <location>
        <begin position="47"/>
        <end position="71"/>
    </location>
</feature>
<feature type="transmembrane region" description="Helical" evidence="7">
    <location>
        <begin position="131"/>
        <end position="152"/>
    </location>
</feature>
<organism evidence="9 10">
    <name type="scientific">Conoideocrella luteorostrata</name>
    <dbReference type="NCBI Taxonomy" id="1105319"/>
    <lineage>
        <taxon>Eukaryota</taxon>
        <taxon>Fungi</taxon>
        <taxon>Dikarya</taxon>
        <taxon>Ascomycota</taxon>
        <taxon>Pezizomycotina</taxon>
        <taxon>Sordariomycetes</taxon>
        <taxon>Hypocreomycetidae</taxon>
        <taxon>Hypocreales</taxon>
        <taxon>Clavicipitaceae</taxon>
        <taxon>Conoideocrella</taxon>
    </lineage>
</organism>
<reference evidence="9" key="1">
    <citation type="submission" date="2023-06" db="EMBL/GenBank/DDBJ databases">
        <title>Conoideocrella luteorostrata (Hypocreales: Clavicipitaceae), a potential biocontrol fungus for elongate hemlock scale in United States Christmas tree production areas.</title>
        <authorList>
            <person name="Barrett H."/>
            <person name="Lovett B."/>
            <person name="Macias A.M."/>
            <person name="Stajich J.E."/>
            <person name="Kasson M.T."/>
        </authorList>
    </citation>
    <scope>NUCLEOTIDE SEQUENCE</scope>
    <source>
        <strain evidence="9">ARSEF 14590</strain>
    </source>
</reference>
<comment type="similarity">
    <text evidence="5">Belongs to the SAT4 family.</text>
</comment>
<evidence type="ECO:0000259" key="8">
    <source>
        <dbReference type="Pfam" id="PF20684"/>
    </source>
</evidence>
<dbReference type="GO" id="GO:0016020">
    <property type="term" value="C:membrane"/>
    <property type="evidence" value="ECO:0007669"/>
    <property type="project" value="UniProtKB-SubCell"/>
</dbReference>
<dbReference type="InterPro" id="IPR049326">
    <property type="entry name" value="Rhodopsin_dom_fungi"/>
</dbReference>
<dbReference type="EMBL" id="JASWJB010000654">
    <property type="protein sequence ID" value="KAK2589500.1"/>
    <property type="molecule type" value="Genomic_DNA"/>
</dbReference>
<comment type="subcellular location">
    <subcellularLocation>
        <location evidence="1">Membrane</location>
        <topology evidence="1">Multi-pass membrane protein</topology>
    </subcellularLocation>
</comment>
<feature type="transmembrane region" description="Helical" evidence="7">
    <location>
        <begin position="245"/>
        <end position="269"/>
    </location>
</feature>
<evidence type="ECO:0000256" key="2">
    <source>
        <dbReference type="ARBA" id="ARBA00022692"/>
    </source>
</evidence>
<evidence type="ECO:0000256" key="6">
    <source>
        <dbReference type="SAM" id="MobiDB-lite"/>
    </source>
</evidence>
<keyword evidence="4 7" id="KW-0472">Membrane</keyword>
<keyword evidence="3 7" id="KW-1133">Transmembrane helix</keyword>
<feature type="transmembrane region" description="Helical" evidence="7">
    <location>
        <begin position="91"/>
        <end position="119"/>
    </location>
</feature>
<protein>
    <recommendedName>
        <fullName evidence="8">Rhodopsin domain-containing protein</fullName>
    </recommendedName>
</protein>
<evidence type="ECO:0000256" key="1">
    <source>
        <dbReference type="ARBA" id="ARBA00004141"/>
    </source>
</evidence>
<dbReference type="AlphaFoldDB" id="A0AAJ0FUG8"/>
<dbReference type="Proteomes" id="UP001251528">
    <property type="component" value="Unassembled WGS sequence"/>
</dbReference>
<evidence type="ECO:0000313" key="10">
    <source>
        <dbReference type="Proteomes" id="UP001251528"/>
    </source>
</evidence>
<dbReference type="InterPro" id="IPR052337">
    <property type="entry name" value="SAT4-like"/>
</dbReference>
<keyword evidence="2 7" id="KW-0812">Transmembrane</keyword>
<proteinExistence type="inferred from homology"/>
<evidence type="ECO:0000256" key="5">
    <source>
        <dbReference type="ARBA" id="ARBA00038359"/>
    </source>
</evidence>
<feature type="transmembrane region" description="Helical" evidence="7">
    <location>
        <begin position="172"/>
        <end position="195"/>
    </location>
</feature>
<dbReference type="PANTHER" id="PTHR33048:SF57">
    <property type="entry name" value="INTEGRAL MEMBRANE PROTEIN-RELATED"/>
    <property type="match status" value="1"/>
</dbReference>
<dbReference type="Pfam" id="PF20684">
    <property type="entry name" value="Fung_rhodopsin"/>
    <property type="match status" value="1"/>
</dbReference>